<reference evidence="4" key="1">
    <citation type="submission" date="2016-04" db="UniProtKB">
        <authorList>
            <consortium name="WormBaseParasite"/>
        </authorList>
    </citation>
    <scope>IDENTIFICATION</scope>
</reference>
<dbReference type="Proteomes" id="UP000271162">
    <property type="component" value="Unassembled WGS sequence"/>
</dbReference>
<gene>
    <name evidence="2" type="ORF">NBR_LOCUS8397</name>
</gene>
<evidence type="ECO:0000313" key="2">
    <source>
        <dbReference type="EMBL" id="VDL71986.1"/>
    </source>
</evidence>
<dbReference type="PANTHER" id="PTHR22943">
    <property type="entry name" value="7-TRANSMEMBRANE DOMAIN RECEPTOR C.ELEGANS"/>
    <property type="match status" value="1"/>
</dbReference>
<evidence type="ECO:0000313" key="4">
    <source>
        <dbReference type="WBParaSite" id="NBR_0000839601-mRNA-1"/>
    </source>
</evidence>
<dbReference type="PANTHER" id="PTHR22943:SF248">
    <property type="entry name" value="SEVEN TM RECEPTOR"/>
    <property type="match status" value="1"/>
</dbReference>
<keyword evidence="1" id="KW-0472">Membrane</keyword>
<dbReference type="AlphaFoldDB" id="A0A158QYF2"/>
<keyword evidence="3" id="KW-1185">Reference proteome</keyword>
<evidence type="ECO:0000313" key="3">
    <source>
        <dbReference type="Proteomes" id="UP000271162"/>
    </source>
</evidence>
<keyword evidence="1" id="KW-1133">Transmembrane helix</keyword>
<dbReference type="EMBL" id="UYSL01020000">
    <property type="protein sequence ID" value="VDL71986.1"/>
    <property type="molecule type" value="Genomic_DNA"/>
</dbReference>
<accession>A0A158QYF2</accession>
<sequence>MVLPYYHQVTVYLTASLSLLFNSISMFFIYKHTMAEFGRYRTLMLVFSAFNLMYSIVLAITMPAIHVYKLSFFVFTTGVGSIPVGLGRLLTATFCSTFAQSLYLIALHFLYRYIQIVRPSSRIWFEKTSYVLVLVALYFLIAFDYGFVCFFNFGPSSVKDVYFEEQMWIFYKLNTSDVGYLGPIYALNGDVQWLDIGGLFNVSVVIGLTLIVIPFCGIGIFRSLYRHEVTSKKTKQLQKQMFRLLLIQSFFPLAFTFVPSSSILVVSLLGRDIGARGNVVGILLTLYPVLEPLVILSCVTSYREAIKMYLGVLKYTSNRRCSVSAIKF</sequence>
<feature type="transmembrane region" description="Helical" evidence="1">
    <location>
        <begin position="242"/>
        <end position="267"/>
    </location>
</feature>
<feature type="transmembrane region" description="Helical" evidence="1">
    <location>
        <begin position="85"/>
        <end position="110"/>
    </location>
</feature>
<dbReference type="OrthoDB" id="5812563at2759"/>
<feature type="transmembrane region" description="Helical" evidence="1">
    <location>
        <begin position="42"/>
        <end position="65"/>
    </location>
</feature>
<name>A0A158QYF2_NIPBR</name>
<dbReference type="InterPro" id="IPR019428">
    <property type="entry name" value="7TM_GPCR_serpentine_rcpt_Str"/>
</dbReference>
<feature type="transmembrane region" description="Helical" evidence="1">
    <location>
        <begin position="279"/>
        <end position="299"/>
    </location>
</feature>
<dbReference type="SUPFAM" id="SSF81321">
    <property type="entry name" value="Family A G protein-coupled receptor-like"/>
    <property type="match status" value="1"/>
</dbReference>
<proteinExistence type="predicted"/>
<evidence type="ECO:0000256" key="1">
    <source>
        <dbReference type="SAM" id="Phobius"/>
    </source>
</evidence>
<dbReference type="STRING" id="27835.A0A158QYF2"/>
<dbReference type="Gene3D" id="1.20.1070.10">
    <property type="entry name" value="Rhodopsin 7-helix transmembrane proteins"/>
    <property type="match status" value="1"/>
</dbReference>
<dbReference type="GO" id="GO:0038022">
    <property type="term" value="F:G protein-coupled olfactory receptor activity"/>
    <property type="evidence" value="ECO:0007669"/>
    <property type="project" value="TreeGrafter"/>
</dbReference>
<dbReference type="GO" id="GO:0005886">
    <property type="term" value="C:plasma membrane"/>
    <property type="evidence" value="ECO:0007669"/>
    <property type="project" value="TreeGrafter"/>
</dbReference>
<feature type="transmembrane region" description="Helical" evidence="1">
    <location>
        <begin position="199"/>
        <end position="221"/>
    </location>
</feature>
<dbReference type="Pfam" id="PF10326">
    <property type="entry name" value="7TM_GPCR_Str"/>
    <property type="match status" value="1"/>
</dbReference>
<organism evidence="4">
    <name type="scientific">Nippostrongylus brasiliensis</name>
    <name type="common">Rat hookworm</name>
    <dbReference type="NCBI Taxonomy" id="27835"/>
    <lineage>
        <taxon>Eukaryota</taxon>
        <taxon>Metazoa</taxon>
        <taxon>Ecdysozoa</taxon>
        <taxon>Nematoda</taxon>
        <taxon>Chromadorea</taxon>
        <taxon>Rhabditida</taxon>
        <taxon>Rhabditina</taxon>
        <taxon>Rhabditomorpha</taxon>
        <taxon>Strongyloidea</taxon>
        <taxon>Heligmosomidae</taxon>
        <taxon>Nippostrongylus</taxon>
    </lineage>
</organism>
<reference evidence="2 3" key="2">
    <citation type="submission" date="2018-11" db="EMBL/GenBank/DDBJ databases">
        <authorList>
            <consortium name="Pathogen Informatics"/>
        </authorList>
    </citation>
    <scope>NUCLEOTIDE SEQUENCE [LARGE SCALE GENOMIC DNA]</scope>
</reference>
<protein>
    <submittedName>
        <fullName evidence="4">Seven TM Receptor</fullName>
    </submittedName>
</protein>
<dbReference type="GO" id="GO:0042048">
    <property type="term" value="P:olfactory behavior"/>
    <property type="evidence" value="ECO:0007669"/>
    <property type="project" value="TreeGrafter"/>
</dbReference>
<feature type="transmembrane region" description="Helical" evidence="1">
    <location>
        <begin position="12"/>
        <end position="30"/>
    </location>
</feature>
<feature type="transmembrane region" description="Helical" evidence="1">
    <location>
        <begin position="130"/>
        <end position="153"/>
    </location>
</feature>
<keyword evidence="1" id="KW-0812">Transmembrane</keyword>
<dbReference type="OMA" id="FLNKPMV"/>
<dbReference type="WBParaSite" id="NBR_0000839601-mRNA-1">
    <property type="protein sequence ID" value="NBR_0000839601-mRNA-1"/>
    <property type="gene ID" value="NBR_0000839601"/>
</dbReference>